<sequence>MKNPAGKTRKLDNPYEVYKSVGPDGSWEYRVLKKYLSPESEAKDPYARWFVAVKSPFTFGSFEYGDSYARDVKANAAKVYDLEADAARPMLSERLWKEAA</sequence>
<dbReference type="EMBL" id="LAZR01049148">
    <property type="protein sequence ID" value="KKK90331.1"/>
    <property type="molecule type" value="Genomic_DNA"/>
</dbReference>
<protein>
    <submittedName>
        <fullName evidence="1">Uncharacterized protein</fullName>
    </submittedName>
</protein>
<accession>A0A0F9C0X8</accession>
<evidence type="ECO:0000313" key="1">
    <source>
        <dbReference type="EMBL" id="KKK90331.1"/>
    </source>
</evidence>
<dbReference type="AlphaFoldDB" id="A0A0F9C0X8"/>
<organism evidence="1">
    <name type="scientific">marine sediment metagenome</name>
    <dbReference type="NCBI Taxonomy" id="412755"/>
    <lineage>
        <taxon>unclassified sequences</taxon>
        <taxon>metagenomes</taxon>
        <taxon>ecological metagenomes</taxon>
    </lineage>
</organism>
<name>A0A0F9C0X8_9ZZZZ</name>
<gene>
    <name evidence="1" type="ORF">LCGC14_2724080</name>
</gene>
<reference evidence="1" key="1">
    <citation type="journal article" date="2015" name="Nature">
        <title>Complex archaea that bridge the gap between prokaryotes and eukaryotes.</title>
        <authorList>
            <person name="Spang A."/>
            <person name="Saw J.H."/>
            <person name="Jorgensen S.L."/>
            <person name="Zaremba-Niedzwiedzka K."/>
            <person name="Martijn J."/>
            <person name="Lind A.E."/>
            <person name="van Eijk R."/>
            <person name="Schleper C."/>
            <person name="Guy L."/>
            <person name="Ettema T.J."/>
        </authorList>
    </citation>
    <scope>NUCLEOTIDE SEQUENCE</scope>
</reference>
<comment type="caution">
    <text evidence="1">The sequence shown here is derived from an EMBL/GenBank/DDBJ whole genome shotgun (WGS) entry which is preliminary data.</text>
</comment>
<proteinExistence type="predicted"/>